<feature type="region of interest" description="Disordered" evidence="1">
    <location>
        <begin position="205"/>
        <end position="244"/>
    </location>
</feature>
<proteinExistence type="predicted"/>
<accession>A0A6H9XK57</accession>
<dbReference type="AlphaFoldDB" id="A0A6H9XK57"/>
<reference evidence="2 3" key="1">
    <citation type="submission" date="2018-06" db="EMBL/GenBank/DDBJ databases">
        <authorList>
            <consortium name="Pathogen Informatics"/>
            <person name="Doyle S."/>
        </authorList>
    </citation>
    <scope>NUCLEOTIDE SEQUENCE [LARGE SCALE GENOMIC DNA]</scope>
    <source>
        <strain evidence="2 3">NCTC10254</strain>
    </source>
</reference>
<feature type="compositionally biased region" description="Basic and acidic residues" evidence="1">
    <location>
        <begin position="232"/>
        <end position="244"/>
    </location>
</feature>
<comment type="caution">
    <text evidence="2">The sequence shown here is derived from an EMBL/GenBank/DDBJ whole genome shotgun (WGS) entry which is preliminary data.</text>
</comment>
<feature type="compositionally biased region" description="Polar residues" evidence="1">
    <location>
        <begin position="214"/>
        <end position="231"/>
    </location>
</feature>
<dbReference type="Gene3D" id="3.40.190.10">
    <property type="entry name" value="Periplasmic binding protein-like II"/>
    <property type="match status" value="1"/>
</dbReference>
<name>A0A6H9XK57_9CORY</name>
<protein>
    <submittedName>
        <fullName evidence="2">Putative secreted protein</fullName>
    </submittedName>
</protein>
<dbReference type="EMBL" id="UARK01000033">
    <property type="protein sequence ID" value="SPW33227.1"/>
    <property type="molecule type" value="Genomic_DNA"/>
</dbReference>
<dbReference type="GeneID" id="84575022"/>
<dbReference type="Proteomes" id="UP000249886">
    <property type="component" value="Unassembled WGS sequence"/>
</dbReference>
<dbReference type="RefSeq" id="WP_005527168.1">
    <property type="nucleotide sequence ID" value="NZ_CP050134.2"/>
</dbReference>
<organism evidence="2 3">
    <name type="scientific">Corynebacterium matruchotii</name>
    <dbReference type="NCBI Taxonomy" id="43768"/>
    <lineage>
        <taxon>Bacteria</taxon>
        <taxon>Bacillati</taxon>
        <taxon>Actinomycetota</taxon>
        <taxon>Actinomycetes</taxon>
        <taxon>Mycobacteriales</taxon>
        <taxon>Corynebacteriaceae</taxon>
        <taxon>Corynebacterium</taxon>
    </lineage>
</organism>
<gene>
    <name evidence="2" type="ORF">NCTC10254_02372</name>
</gene>
<sequence>MRSTILKITVPTLVLLLIFISYTNLERFEPTADTFTDSEKIVEIAVRANSMEQVVLGELYKQGLDRHGRPAVINMESLGVKHSIERLRQGNADIYISCAGRILHYINGDKARQLEKKYSDTTKKVDINSGDRREEVYQAVMGSLGGNLNGTDPANALGCAEEESDIPQHIIPIYRNPVLDRDERGALNVVSGILTTEKLEKLVEKSREGKNPSEVVSQFLDDNSVQFVNKNQQKDPVDGKKQNS</sequence>
<evidence type="ECO:0000313" key="3">
    <source>
        <dbReference type="Proteomes" id="UP000249886"/>
    </source>
</evidence>
<evidence type="ECO:0000256" key="1">
    <source>
        <dbReference type="SAM" id="MobiDB-lite"/>
    </source>
</evidence>
<evidence type="ECO:0000313" key="2">
    <source>
        <dbReference type="EMBL" id="SPW33227.1"/>
    </source>
</evidence>